<dbReference type="RefSeq" id="WP_015099940.1">
    <property type="nucleotide sequence ID" value="NC_019673.1"/>
</dbReference>
<dbReference type="STRING" id="1179773.BN6_25140"/>
<evidence type="ECO:0000256" key="8">
    <source>
        <dbReference type="ARBA" id="ARBA00022777"/>
    </source>
</evidence>
<dbReference type="InterPro" id="IPR050428">
    <property type="entry name" value="TCS_sensor_his_kinase"/>
</dbReference>
<dbReference type="FunFam" id="3.30.565.10:FF:000006">
    <property type="entry name" value="Sensor histidine kinase WalK"/>
    <property type="match status" value="1"/>
</dbReference>
<dbReference type="PROSITE" id="PS50885">
    <property type="entry name" value="HAMP"/>
    <property type="match status" value="1"/>
</dbReference>
<keyword evidence="6" id="KW-0808">Transferase</keyword>
<dbReference type="Pfam" id="PF00512">
    <property type="entry name" value="HisKA"/>
    <property type="match status" value="1"/>
</dbReference>
<dbReference type="GO" id="GO:0000155">
    <property type="term" value="F:phosphorelay sensor kinase activity"/>
    <property type="evidence" value="ECO:0007669"/>
    <property type="project" value="InterPro"/>
</dbReference>
<dbReference type="Proteomes" id="UP000006281">
    <property type="component" value="Chromosome"/>
</dbReference>
<keyword evidence="10" id="KW-0902">Two-component regulatory system</keyword>
<sequence>MSSSLHPKRWPLRTRLIVEQVVLIAIVCAGIGIVSVFALRDFQINQLDQRLREASGRVERGGPLMPGMIPPNPLDRPGFPPGTLVVFIRTSGVDGTRIQPGKDRPDDLPAGELRALASVPADATARTVQLGAELGEHRVMAVRGRDGTVMVTGLPMAEVDSVVLRMGFIVGGVALAGLVAVSLAGALIIRKTLRPLERVAATAGRVAELPLHQGEVALAERVPEGDANPDTEVGQVGLALNSMLDHVGEALSARHASETRVRQFVADASHELRTPLAAIRGYAELTRRTSEEVPPEIGHAMRRVESEAVRMTSLVEDLLLLARLDAGRPLGRESVDLSRVVVDSVSDARIAGPEHDWRLELPPEPVTVSGDAHKLQQVLVNLLSNARVHTPAGTTVTTSLRCEGEGEDGGGGGGGGGCVVMVVSDDGPGIPDGLQGEVFERFSRGDTSRSRAAGSTGLGLSIVAAVVAAHEGEVSVESRPGRTRFVVRLPG</sequence>
<evidence type="ECO:0000256" key="10">
    <source>
        <dbReference type="ARBA" id="ARBA00023012"/>
    </source>
</evidence>
<dbReference type="GO" id="GO:0005886">
    <property type="term" value="C:plasma membrane"/>
    <property type="evidence" value="ECO:0007669"/>
    <property type="project" value="UniProtKB-SubCell"/>
</dbReference>
<dbReference type="InterPro" id="IPR003594">
    <property type="entry name" value="HATPase_dom"/>
</dbReference>
<evidence type="ECO:0000259" key="13">
    <source>
        <dbReference type="PROSITE" id="PS50109"/>
    </source>
</evidence>
<comment type="catalytic activity">
    <reaction evidence="1">
        <text>ATP + protein L-histidine = ADP + protein N-phospho-L-histidine.</text>
        <dbReference type="EC" id="2.7.13.3"/>
    </reaction>
</comment>
<dbReference type="InterPro" id="IPR005467">
    <property type="entry name" value="His_kinase_dom"/>
</dbReference>
<comment type="subcellular location">
    <subcellularLocation>
        <location evidence="3">Cell membrane</location>
    </subcellularLocation>
</comment>
<dbReference type="PROSITE" id="PS50109">
    <property type="entry name" value="HIS_KIN"/>
    <property type="match status" value="1"/>
</dbReference>
<dbReference type="Gene3D" id="3.30.565.10">
    <property type="entry name" value="Histidine kinase-like ATPase, C-terminal domain"/>
    <property type="match status" value="1"/>
</dbReference>
<dbReference type="KEGG" id="sesp:BN6_25140"/>
<keyword evidence="9 12" id="KW-1133">Transmembrane helix</keyword>
<evidence type="ECO:0000256" key="1">
    <source>
        <dbReference type="ARBA" id="ARBA00000085"/>
    </source>
</evidence>
<dbReference type="SUPFAM" id="SSF47384">
    <property type="entry name" value="Homodimeric domain of signal transducing histidine kinase"/>
    <property type="match status" value="1"/>
</dbReference>
<dbReference type="InterPro" id="IPR003660">
    <property type="entry name" value="HAMP_dom"/>
</dbReference>
<evidence type="ECO:0000256" key="5">
    <source>
        <dbReference type="ARBA" id="ARBA00022553"/>
    </source>
</evidence>
<dbReference type="PRINTS" id="PR00344">
    <property type="entry name" value="BCTRLSENSOR"/>
</dbReference>
<keyword evidence="8 15" id="KW-0418">Kinase</keyword>
<dbReference type="Gene3D" id="6.10.340.10">
    <property type="match status" value="1"/>
</dbReference>
<dbReference type="eggNOG" id="COG2205">
    <property type="taxonomic scope" value="Bacteria"/>
</dbReference>
<feature type="domain" description="Histidine kinase" evidence="13">
    <location>
        <begin position="267"/>
        <end position="491"/>
    </location>
</feature>
<dbReference type="BioCyc" id="SESP1179773:BN6_RS12220-MONOMER"/>
<dbReference type="SUPFAM" id="SSF55874">
    <property type="entry name" value="ATPase domain of HSP90 chaperone/DNA topoisomerase II/histidine kinase"/>
    <property type="match status" value="1"/>
</dbReference>
<evidence type="ECO:0000313" key="15">
    <source>
        <dbReference type="EMBL" id="CCH29828.1"/>
    </source>
</evidence>
<dbReference type="SMART" id="SM00387">
    <property type="entry name" value="HATPase_c"/>
    <property type="match status" value="1"/>
</dbReference>
<evidence type="ECO:0000259" key="14">
    <source>
        <dbReference type="PROSITE" id="PS50885"/>
    </source>
</evidence>
<reference evidence="15 16" key="1">
    <citation type="journal article" date="2012" name="BMC Genomics">
        <title>Complete genome sequence of Saccharothrix espanaensis DSM 44229T and comparison to the other completely sequenced Pseudonocardiaceae.</title>
        <authorList>
            <person name="Strobel T."/>
            <person name="Al-Dilaimi A."/>
            <person name="Blom J."/>
            <person name="Gessner A."/>
            <person name="Kalinowski J."/>
            <person name="Luzhetska M."/>
            <person name="Puhler A."/>
            <person name="Szczepanowski R."/>
            <person name="Bechthold A."/>
            <person name="Ruckert C."/>
        </authorList>
    </citation>
    <scope>NUCLEOTIDE SEQUENCE [LARGE SCALE GENOMIC DNA]</scope>
    <source>
        <strain evidence="16">ATCC 51144 / DSM 44229 / JCM 9112 / NBRC 15066 / NRRL 15764</strain>
    </source>
</reference>
<evidence type="ECO:0000256" key="3">
    <source>
        <dbReference type="ARBA" id="ARBA00004236"/>
    </source>
</evidence>
<keyword evidence="16" id="KW-1185">Reference proteome</keyword>
<dbReference type="EMBL" id="HE804045">
    <property type="protein sequence ID" value="CCH29828.1"/>
    <property type="molecule type" value="Genomic_DNA"/>
</dbReference>
<dbReference type="OrthoDB" id="9786919at2"/>
<dbReference type="InterPro" id="IPR036097">
    <property type="entry name" value="HisK_dim/P_sf"/>
</dbReference>
<feature type="transmembrane region" description="Helical" evidence="12">
    <location>
        <begin position="162"/>
        <end position="189"/>
    </location>
</feature>
<proteinExistence type="predicted"/>
<keyword evidence="5" id="KW-0597">Phosphoprotein</keyword>
<evidence type="ECO:0000256" key="4">
    <source>
        <dbReference type="ARBA" id="ARBA00012438"/>
    </source>
</evidence>
<dbReference type="FunFam" id="1.10.287.130:FF:000001">
    <property type="entry name" value="Two-component sensor histidine kinase"/>
    <property type="match status" value="1"/>
</dbReference>
<dbReference type="GO" id="GO:0005509">
    <property type="term" value="F:calcium ion binding"/>
    <property type="evidence" value="ECO:0007669"/>
    <property type="project" value="UniProtKB-ARBA"/>
</dbReference>
<evidence type="ECO:0000313" key="16">
    <source>
        <dbReference type="Proteomes" id="UP000006281"/>
    </source>
</evidence>
<evidence type="ECO:0000256" key="12">
    <source>
        <dbReference type="SAM" id="Phobius"/>
    </source>
</evidence>
<dbReference type="PANTHER" id="PTHR45436">
    <property type="entry name" value="SENSOR HISTIDINE KINASE YKOH"/>
    <property type="match status" value="1"/>
</dbReference>
<dbReference type="EC" id="2.7.13.3" evidence="4"/>
<evidence type="ECO:0000256" key="7">
    <source>
        <dbReference type="ARBA" id="ARBA00022692"/>
    </source>
</evidence>
<evidence type="ECO:0000256" key="11">
    <source>
        <dbReference type="ARBA" id="ARBA00023136"/>
    </source>
</evidence>
<dbReference type="SMART" id="SM00304">
    <property type="entry name" value="HAMP"/>
    <property type="match status" value="1"/>
</dbReference>
<name>K0JZU8_SACES</name>
<dbReference type="SMART" id="SM00388">
    <property type="entry name" value="HisKA"/>
    <property type="match status" value="1"/>
</dbReference>
<dbReference type="CDD" id="cd00082">
    <property type="entry name" value="HisKA"/>
    <property type="match status" value="1"/>
</dbReference>
<evidence type="ECO:0000256" key="6">
    <source>
        <dbReference type="ARBA" id="ARBA00022679"/>
    </source>
</evidence>
<organism evidence="15 16">
    <name type="scientific">Saccharothrix espanaensis (strain ATCC 51144 / DSM 44229 / JCM 9112 / NBRC 15066 / NRRL 15764)</name>
    <dbReference type="NCBI Taxonomy" id="1179773"/>
    <lineage>
        <taxon>Bacteria</taxon>
        <taxon>Bacillati</taxon>
        <taxon>Actinomycetota</taxon>
        <taxon>Actinomycetes</taxon>
        <taxon>Pseudonocardiales</taxon>
        <taxon>Pseudonocardiaceae</taxon>
        <taxon>Saccharothrix</taxon>
    </lineage>
</organism>
<feature type="transmembrane region" description="Helical" evidence="12">
    <location>
        <begin position="21"/>
        <end position="39"/>
    </location>
</feature>
<protein>
    <recommendedName>
        <fullName evidence="4">histidine kinase</fullName>
        <ecNumber evidence="4">2.7.13.3</ecNumber>
    </recommendedName>
</protein>
<dbReference type="HOGENOM" id="CLU_000445_89_6_11"/>
<dbReference type="Pfam" id="PF02518">
    <property type="entry name" value="HATPase_c"/>
    <property type="match status" value="1"/>
</dbReference>
<evidence type="ECO:0000256" key="2">
    <source>
        <dbReference type="ARBA" id="ARBA00001968"/>
    </source>
</evidence>
<evidence type="ECO:0000256" key="9">
    <source>
        <dbReference type="ARBA" id="ARBA00022989"/>
    </source>
</evidence>
<dbReference type="AlphaFoldDB" id="K0JZU8"/>
<dbReference type="Gene3D" id="1.10.287.130">
    <property type="match status" value="1"/>
</dbReference>
<comment type="cofactor">
    <cofactor evidence="2">
        <name>a divalent metal cation</name>
        <dbReference type="ChEBI" id="CHEBI:60240"/>
    </cofactor>
</comment>
<dbReference type="InterPro" id="IPR036890">
    <property type="entry name" value="HATPase_C_sf"/>
</dbReference>
<keyword evidence="11 12" id="KW-0472">Membrane</keyword>
<accession>K0JZU8</accession>
<dbReference type="PATRIC" id="fig|1179773.3.peg.2518"/>
<dbReference type="InterPro" id="IPR003661">
    <property type="entry name" value="HisK_dim/P_dom"/>
</dbReference>
<dbReference type="InterPro" id="IPR004358">
    <property type="entry name" value="Sig_transdc_His_kin-like_C"/>
</dbReference>
<dbReference type="CDD" id="cd00075">
    <property type="entry name" value="HATPase"/>
    <property type="match status" value="1"/>
</dbReference>
<gene>
    <name evidence="15" type="ordered locus">BN6_25140</name>
</gene>
<dbReference type="PANTHER" id="PTHR45436:SF5">
    <property type="entry name" value="SENSOR HISTIDINE KINASE TRCS"/>
    <property type="match status" value="1"/>
</dbReference>
<keyword evidence="7 12" id="KW-0812">Transmembrane</keyword>
<feature type="domain" description="HAMP" evidence="14">
    <location>
        <begin position="190"/>
        <end position="252"/>
    </location>
</feature>